<name>A0A481YR64_9VIRU</name>
<organism evidence="1">
    <name type="scientific">Pithovirus LCDPAC02</name>
    <dbReference type="NCBI Taxonomy" id="2506601"/>
    <lineage>
        <taxon>Viruses</taxon>
        <taxon>Pithoviruses</taxon>
    </lineage>
</organism>
<protein>
    <submittedName>
        <fullName evidence="1">Uncharacterized protein</fullName>
    </submittedName>
</protein>
<accession>A0A481YR64</accession>
<proteinExistence type="predicted"/>
<gene>
    <name evidence="1" type="ORF">LCDPAC02_01530</name>
</gene>
<sequence length="159" mass="19612">MKMFLYNEDFILDTTEDNKYLYFEKEPFPVGDIFKLLVMVCRFGKIYKEIENVVKDIILYILYDDKELYDIYIYIYIYNEPNKEEYIDLGYLRKYDKESIPSLKDIKDYIFEKFKLRNYILNLYNHLDIEIVECESNMILEREKYSIIDEDLIKIEKIK</sequence>
<reference evidence="1" key="1">
    <citation type="journal article" date="2019" name="MBio">
        <title>Virus Genomes from Deep Sea Sediments Expand the Ocean Megavirome and Support Independent Origins of Viral Gigantism.</title>
        <authorList>
            <person name="Backstrom D."/>
            <person name="Yutin N."/>
            <person name="Jorgensen S.L."/>
            <person name="Dharamshi J."/>
            <person name="Homa F."/>
            <person name="Zaremba-Niedwiedzka K."/>
            <person name="Spang A."/>
            <person name="Wolf Y.I."/>
            <person name="Koonin E.V."/>
            <person name="Ettema T.J."/>
        </authorList>
    </citation>
    <scope>NUCLEOTIDE SEQUENCE</scope>
</reference>
<evidence type="ECO:0000313" key="1">
    <source>
        <dbReference type="EMBL" id="QBK84954.1"/>
    </source>
</evidence>
<dbReference type="EMBL" id="MK500300">
    <property type="protein sequence ID" value="QBK84954.1"/>
    <property type="molecule type" value="Genomic_DNA"/>
</dbReference>